<dbReference type="GO" id="GO:0031593">
    <property type="term" value="F:polyubiquitin modification-dependent protein binding"/>
    <property type="evidence" value="ECO:0007669"/>
    <property type="project" value="TreeGrafter"/>
</dbReference>
<accession>A0A151RK17</accession>
<gene>
    <name evidence="1" type="ORF">KK1_035777</name>
</gene>
<dbReference type="PRINTS" id="PR02054">
    <property type="entry name" value="FAM175PLANT"/>
</dbReference>
<dbReference type="AlphaFoldDB" id="A0A151RK17"/>
<proteinExistence type="predicted"/>
<dbReference type="InterPro" id="IPR023238">
    <property type="entry name" value="FAM175"/>
</dbReference>
<name>A0A151RK17_CAJCA</name>
<dbReference type="CDD" id="cd23656">
    <property type="entry name" value="Abraxas_plant"/>
    <property type="match status" value="1"/>
</dbReference>
<evidence type="ECO:0000313" key="1">
    <source>
        <dbReference type="EMBL" id="KYP42795.1"/>
    </source>
</evidence>
<dbReference type="OMA" id="TIHTHEY"/>
<protein>
    <submittedName>
        <fullName evidence="1">Uncharacterized protein</fullName>
    </submittedName>
</protein>
<dbReference type="Proteomes" id="UP000075243">
    <property type="component" value="Unassembled WGS sequence"/>
</dbReference>
<keyword evidence="2" id="KW-1185">Reference proteome</keyword>
<dbReference type="PANTHER" id="PTHR31728">
    <property type="entry name" value="ABRAXAS FAMILY MEMBER"/>
    <property type="match status" value="1"/>
</dbReference>
<dbReference type="PANTHER" id="PTHR31728:SF5">
    <property type="entry name" value="OS07G0540200 PROTEIN"/>
    <property type="match status" value="1"/>
</dbReference>
<organism evidence="1 2">
    <name type="scientific">Cajanus cajan</name>
    <name type="common">Pigeon pea</name>
    <name type="synonym">Cajanus indicus</name>
    <dbReference type="NCBI Taxonomy" id="3821"/>
    <lineage>
        <taxon>Eukaryota</taxon>
        <taxon>Viridiplantae</taxon>
        <taxon>Streptophyta</taxon>
        <taxon>Embryophyta</taxon>
        <taxon>Tracheophyta</taxon>
        <taxon>Spermatophyta</taxon>
        <taxon>Magnoliopsida</taxon>
        <taxon>eudicotyledons</taxon>
        <taxon>Gunneridae</taxon>
        <taxon>Pentapetalae</taxon>
        <taxon>rosids</taxon>
        <taxon>fabids</taxon>
        <taxon>Fabales</taxon>
        <taxon>Fabaceae</taxon>
        <taxon>Papilionoideae</taxon>
        <taxon>50 kb inversion clade</taxon>
        <taxon>NPAAA clade</taxon>
        <taxon>indigoferoid/millettioid clade</taxon>
        <taxon>Phaseoleae</taxon>
        <taxon>Cajanus</taxon>
    </lineage>
</organism>
<dbReference type="InterPro" id="IPR023241">
    <property type="entry name" value="FAM175_plant"/>
</dbReference>
<dbReference type="STRING" id="3821.A0A151RK17"/>
<dbReference type="PRINTS" id="PR02051">
    <property type="entry name" value="PROTEINF175"/>
</dbReference>
<dbReference type="Gramene" id="C.cajan_35550.t">
    <property type="protein sequence ID" value="C.cajan_35550.t"/>
    <property type="gene ID" value="C.cajan_35550"/>
</dbReference>
<sequence length="304" mass="33252">MDDPPLQKIAISGPTLASLMERFSSAPSAVDGLLYGHVTHLPPTLSDDSSSSSSSSTPTLLATVTGFLSSPSFHDSSGTVLPASLRPHQQHSSLLGWFSGRRRSPLRPSMREFSVTSSLSSLSQFSSQIQNPHSPNPPSLFPPCIFLLLASPPSEHVPSHVHTHEYRAFQFRPAAQRFEPRSLDVVNIGPAFRGHYGAFSPNSRLPPLDCALRGSPMSDGGEDERLGRRLGRMKRAAKDQRELDECARGFDVGRLGRMMGSDARSYTEGLEELYQEMLVKLVDLTSLVERSSAKVLEQVTLLLE</sequence>
<dbReference type="EMBL" id="KQ483699">
    <property type="protein sequence ID" value="KYP42795.1"/>
    <property type="molecule type" value="Genomic_DNA"/>
</dbReference>
<dbReference type="GO" id="GO:0005634">
    <property type="term" value="C:nucleus"/>
    <property type="evidence" value="ECO:0007669"/>
    <property type="project" value="TreeGrafter"/>
</dbReference>
<evidence type="ECO:0000313" key="2">
    <source>
        <dbReference type="Proteomes" id="UP000075243"/>
    </source>
</evidence>
<reference evidence="1" key="1">
    <citation type="journal article" date="2012" name="Nat. Biotechnol.">
        <title>Draft genome sequence of pigeonpea (Cajanus cajan), an orphan legume crop of resource-poor farmers.</title>
        <authorList>
            <person name="Varshney R.K."/>
            <person name="Chen W."/>
            <person name="Li Y."/>
            <person name="Bharti A.K."/>
            <person name="Saxena R.K."/>
            <person name="Schlueter J.A."/>
            <person name="Donoghue M.T."/>
            <person name="Azam S."/>
            <person name="Fan G."/>
            <person name="Whaley A.M."/>
            <person name="Farmer A.D."/>
            <person name="Sheridan J."/>
            <person name="Iwata A."/>
            <person name="Tuteja R."/>
            <person name="Penmetsa R.V."/>
            <person name="Wu W."/>
            <person name="Upadhyaya H.D."/>
            <person name="Yang S.P."/>
            <person name="Shah T."/>
            <person name="Saxena K.B."/>
            <person name="Michael T."/>
            <person name="McCombie W.R."/>
            <person name="Yang B."/>
            <person name="Zhang G."/>
            <person name="Yang H."/>
            <person name="Wang J."/>
            <person name="Spillane C."/>
            <person name="Cook D.R."/>
            <person name="May G.D."/>
            <person name="Xu X."/>
            <person name="Jackson S.A."/>
        </authorList>
    </citation>
    <scope>NUCLEOTIDE SEQUENCE [LARGE SCALE GENOMIC DNA]</scope>
</reference>